<evidence type="ECO:0000256" key="1">
    <source>
        <dbReference type="ARBA" id="ARBA00022553"/>
    </source>
</evidence>
<sequence length="128" mass="14208">MHKILHVDDEKDIRSIAKLSLQSIGGFEVTSCESGREALGCLEAVSPDCILLDVMMPDLDGPATLLELRRRQDTVDIPVIFMTAETDAREVERLIELGAIGVIAKPFNPMQLSEEIKRVWTDWKSGTA</sequence>
<dbReference type="Gene3D" id="3.40.50.2300">
    <property type="match status" value="1"/>
</dbReference>
<dbReference type="RefSeq" id="WP_257769482.1">
    <property type="nucleotide sequence ID" value="NZ_CP102480.1"/>
</dbReference>
<dbReference type="PROSITE" id="PS50110">
    <property type="entry name" value="RESPONSE_REGULATORY"/>
    <property type="match status" value="1"/>
</dbReference>
<dbReference type="Proteomes" id="UP001060336">
    <property type="component" value="Chromosome"/>
</dbReference>
<dbReference type="InterPro" id="IPR050595">
    <property type="entry name" value="Bact_response_regulator"/>
</dbReference>
<dbReference type="KEGG" id="naci:NUH88_01290"/>
<dbReference type="InterPro" id="IPR011006">
    <property type="entry name" value="CheY-like_superfamily"/>
</dbReference>
<evidence type="ECO:0000313" key="5">
    <source>
        <dbReference type="Proteomes" id="UP001060336"/>
    </source>
</evidence>
<dbReference type="EMBL" id="CP102480">
    <property type="protein sequence ID" value="UUX50334.1"/>
    <property type="molecule type" value="Genomic_DNA"/>
</dbReference>
<feature type="modified residue" description="4-aspartylphosphate" evidence="2">
    <location>
        <position position="53"/>
    </location>
</feature>
<feature type="domain" description="Response regulatory" evidence="3">
    <location>
        <begin position="3"/>
        <end position="120"/>
    </location>
</feature>
<dbReference type="PANTHER" id="PTHR44591:SF3">
    <property type="entry name" value="RESPONSE REGULATORY DOMAIN-CONTAINING PROTEIN"/>
    <property type="match status" value="1"/>
</dbReference>
<dbReference type="SUPFAM" id="SSF52172">
    <property type="entry name" value="CheY-like"/>
    <property type="match status" value="1"/>
</dbReference>
<evidence type="ECO:0000313" key="4">
    <source>
        <dbReference type="EMBL" id="UUX50334.1"/>
    </source>
</evidence>
<evidence type="ECO:0000256" key="2">
    <source>
        <dbReference type="PROSITE-ProRule" id="PRU00169"/>
    </source>
</evidence>
<protein>
    <submittedName>
        <fullName evidence="4">Response regulator</fullName>
    </submittedName>
</protein>
<name>A0A9J7AT34_9PROT</name>
<accession>A0A9J7AT34</accession>
<keyword evidence="5" id="KW-1185">Reference proteome</keyword>
<evidence type="ECO:0000259" key="3">
    <source>
        <dbReference type="PROSITE" id="PS50110"/>
    </source>
</evidence>
<proteinExistence type="predicted"/>
<dbReference type="SMART" id="SM00448">
    <property type="entry name" value="REC"/>
    <property type="match status" value="1"/>
</dbReference>
<keyword evidence="1 2" id="KW-0597">Phosphoprotein</keyword>
<dbReference type="AlphaFoldDB" id="A0A9J7AT34"/>
<dbReference type="GO" id="GO:0000160">
    <property type="term" value="P:phosphorelay signal transduction system"/>
    <property type="evidence" value="ECO:0007669"/>
    <property type="project" value="InterPro"/>
</dbReference>
<dbReference type="InterPro" id="IPR001789">
    <property type="entry name" value="Sig_transdc_resp-reg_receiver"/>
</dbReference>
<reference evidence="4" key="1">
    <citation type="submission" date="2022-08" db="EMBL/GenBank/DDBJ databases">
        <title>Nisaea acidiphila sp. nov., isolated from a marine algal debris and emended description of the genus Nisaea Urios et al. 2008.</title>
        <authorList>
            <person name="Kwon K."/>
        </authorList>
    </citation>
    <scope>NUCLEOTIDE SEQUENCE</scope>
    <source>
        <strain evidence="4">MEBiC11861</strain>
    </source>
</reference>
<organism evidence="4 5">
    <name type="scientific">Nisaea acidiphila</name>
    <dbReference type="NCBI Taxonomy" id="1862145"/>
    <lineage>
        <taxon>Bacteria</taxon>
        <taxon>Pseudomonadati</taxon>
        <taxon>Pseudomonadota</taxon>
        <taxon>Alphaproteobacteria</taxon>
        <taxon>Rhodospirillales</taxon>
        <taxon>Thalassobaculaceae</taxon>
        <taxon>Nisaea</taxon>
    </lineage>
</organism>
<gene>
    <name evidence="4" type="ORF">NUH88_01290</name>
</gene>
<dbReference type="PANTHER" id="PTHR44591">
    <property type="entry name" value="STRESS RESPONSE REGULATOR PROTEIN 1"/>
    <property type="match status" value="1"/>
</dbReference>
<dbReference type="Pfam" id="PF00072">
    <property type="entry name" value="Response_reg"/>
    <property type="match status" value="1"/>
</dbReference>